<evidence type="ECO:0000256" key="2">
    <source>
        <dbReference type="ARBA" id="ARBA00022741"/>
    </source>
</evidence>
<comment type="caution">
    <text evidence="5">The sequence shown here is derived from an EMBL/GenBank/DDBJ whole genome shotgun (WGS) entry which is preliminary data.</text>
</comment>
<keyword evidence="3 5" id="KW-0067">ATP-binding</keyword>
<evidence type="ECO:0000256" key="1">
    <source>
        <dbReference type="ARBA" id="ARBA00022448"/>
    </source>
</evidence>
<dbReference type="InterPro" id="IPR027417">
    <property type="entry name" value="P-loop_NTPase"/>
</dbReference>
<evidence type="ECO:0000313" key="6">
    <source>
        <dbReference type="Proteomes" id="UP001597180"/>
    </source>
</evidence>
<dbReference type="SUPFAM" id="SSF52540">
    <property type="entry name" value="P-loop containing nucleoside triphosphate hydrolases"/>
    <property type="match status" value="1"/>
</dbReference>
<dbReference type="InterPro" id="IPR051782">
    <property type="entry name" value="ABC_Transporter_VariousFunc"/>
</dbReference>
<dbReference type="PANTHER" id="PTHR42939">
    <property type="entry name" value="ABC TRANSPORTER ATP-BINDING PROTEIN ALBC-RELATED"/>
    <property type="match status" value="1"/>
</dbReference>
<dbReference type="CDD" id="cd03230">
    <property type="entry name" value="ABC_DR_subfamily_A"/>
    <property type="match status" value="1"/>
</dbReference>
<dbReference type="Gene3D" id="3.40.50.300">
    <property type="entry name" value="P-loop containing nucleotide triphosphate hydrolases"/>
    <property type="match status" value="1"/>
</dbReference>
<dbReference type="Proteomes" id="UP001597180">
    <property type="component" value="Unassembled WGS sequence"/>
</dbReference>
<dbReference type="EMBL" id="JBHTLU010000031">
    <property type="protein sequence ID" value="MFD1222765.1"/>
    <property type="molecule type" value="Genomic_DNA"/>
</dbReference>
<reference evidence="6" key="1">
    <citation type="journal article" date="2019" name="Int. J. Syst. Evol. Microbiol.">
        <title>The Global Catalogue of Microorganisms (GCM) 10K type strain sequencing project: providing services to taxonomists for standard genome sequencing and annotation.</title>
        <authorList>
            <consortium name="The Broad Institute Genomics Platform"/>
            <consortium name="The Broad Institute Genome Sequencing Center for Infectious Disease"/>
            <person name="Wu L."/>
            <person name="Ma J."/>
        </authorList>
    </citation>
    <scope>NUCLEOTIDE SEQUENCE [LARGE SCALE GENOMIC DNA]</scope>
    <source>
        <strain evidence="6">CCUG 53270</strain>
    </source>
</reference>
<dbReference type="GO" id="GO:0005524">
    <property type="term" value="F:ATP binding"/>
    <property type="evidence" value="ECO:0007669"/>
    <property type="project" value="UniProtKB-KW"/>
</dbReference>
<protein>
    <submittedName>
        <fullName evidence="5">ATP-binding cassette domain-containing protein</fullName>
    </submittedName>
</protein>
<dbReference type="InterPro" id="IPR003439">
    <property type="entry name" value="ABC_transporter-like_ATP-bd"/>
</dbReference>
<dbReference type="RefSeq" id="WP_345588556.1">
    <property type="nucleotide sequence ID" value="NZ_BAABJG010000015.1"/>
</dbReference>
<accession>A0ABW3UTC7</accession>
<keyword evidence="1" id="KW-0813">Transport</keyword>
<keyword evidence="2" id="KW-0547">Nucleotide-binding</keyword>
<proteinExistence type="predicted"/>
<name>A0ABW3UTC7_9BACL</name>
<dbReference type="InterPro" id="IPR003593">
    <property type="entry name" value="AAA+_ATPase"/>
</dbReference>
<keyword evidence="6" id="KW-1185">Reference proteome</keyword>
<evidence type="ECO:0000313" key="5">
    <source>
        <dbReference type="EMBL" id="MFD1222765.1"/>
    </source>
</evidence>
<dbReference type="PANTHER" id="PTHR42939:SF1">
    <property type="entry name" value="ABC TRANSPORTER ATP-BINDING PROTEIN ALBC-RELATED"/>
    <property type="match status" value="1"/>
</dbReference>
<dbReference type="SMART" id="SM00382">
    <property type="entry name" value="AAA"/>
    <property type="match status" value="1"/>
</dbReference>
<evidence type="ECO:0000256" key="3">
    <source>
        <dbReference type="ARBA" id="ARBA00022840"/>
    </source>
</evidence>
<evidence type="ECO:0000259" key="4">
    <source>
        <dbReference type="PROSITE" id="PS50893"/>
    </source>
</evidence>
<gene>
    <name evidence="5" type="ORF">ACFQ4B_21865</name>
</gene>
<dbReference type="PROSITE" id="PS50893">
    <property type="entry name" value="ABC_TRANSPORTER_2"/>
    <property type="match status" value="1"/>
</dbReference>
<feature type="domain" description="ABC transporter" evidence="4">
    <location>
        <begin position="5"/>
        <end position="229"/>
    </location>
</feature>
<dbReference type="Pfam" id="PF00005">
    <property type="entry name" value="ABC_tran"/>
    <property type="match status" value="1"/>
</dbReference>
<organism evidence="5 6">
    <name type="scientific">Paenibacillus vulneris</name>
    <dbReference type="NCBI Taxonomy" id="1133364"/>
    <lineage>
        <taxon>Bacteria</taxon>
        <taxon>Bacillati</taxon>
        <taxon>Bacillota</taxon>
        <taxon>Bacilli</taxon>
        <taxon>Bacillales</taxon>
        <taxon>Paenibacillaceae</taxon>
        <taxon>Paenibacillus</taxon>
    </lineage>
</organism>
<sequence>MSTILKCTNICKSYGNTKVISNLELQLEENTIYGLLGRNGAGKTTLLNMITGSFFPDSGEIQVAGLLLNRGDTPKEACYVREKNLFFSDAKVIEILDMASAFHPNWDGAFANDMLKLFRLDPSMKIRKLSRGMESVVGNIIGLASRASLTIYDEPVLGLDALMREKFYSALMEDYANHPRTIVISTHLIDEIAKVVEQVFILEAGSILLKDSVDHLQNRSLLLRGNSEALRAFTRGKRVIYQESYGHGMLMAIYDTLSESDKIEADKLGITMDGIPLQKLFAYLVEGGKGFE</sequence>